<comment type="caution">
    <text evidence="1">The sequence shown here is derived from an EMBL/GenBank/DDBJ whole genome shotgun (WGS) entry which is preliminary data.</text>
</comment>
<proteinExistence type="predicted"/>
<accession>A0ABR6BC20</accession>
<evidence type="ECO:0000313" key="1">
    <source>
        <dbReference type="EMBL" id="MBA8924360.1"/>
    </source>
</evidence>
<evidence type="ECO:0000313" key="2">
    <source>
        <dbReference type="Proteomes" id="UP000517916"/>
    </source>
</evidence>
<gene>
    <name evidence="1" type="ORF">BC739_001557</name>
</gene>
<organism evidence="1 2">
    <name type="scientific">Kutzneria viridogrisea</name>
    <dbReference type="NCBI Taxonomy" id="47990"/>
    <lineage>
        <taxon>Bacteria</taxon>
        <taxon>Bacillati</taxon>
        <taxon>Actinomycetota</taxon>
        <taxon>Actinomycetes</taxon>
        <taxon>Pseudonocardiales</taxon>
        <taxon>Pseudonocardiaceae</taxon>
        <taxon>Kutzneria</taxon>
    </lineage>
</organism>
<keyword evidence="2" id="KW-1185">Reference proteome</keyword>
<name>A0ABR6BC20_9PSEU</name>
<dbReference type="EMBL" id="JACJID010000001">
    <property type="protein sequence ID" value="MBA8924360.1"/>
    <property type="molecule type" value="Genomic_DNA"/>
</dbReference>
<dbReference type="RefSeq" id="WP_318296030.1">
    <property type="nucleotide sequence ID" value="NZ_BAAABQ010000007.1"/>
</dbReference>
<dbReference type="Proteomes" id="UP000517916">
    <property type="component" value="Unassembled WGS sequence"/>
</dbReference>
<sequence>MSEREPPQYAVARVQRAIAEDPRTVELGVRVTVRGDQVFLRGDVTCQARRDDLTEVVAELAPELLVRNEIRVVPSGAPEGREELL</sequence>
<reference evidence="1 2" key="1">
    <citation type="submission" date="2020-08" db="EMBL/GenBank/DDBJ databases">
        <title>Genomic Encyclopedia of Archaeal and Bacterial Type Strains, Phase II (KMG-II): from individual species to whole genera.</title>
        <authorList>
            <person name="Goeker M."/>
        </authorList>
    </citation>
    <scope>NUCLEOTIDE SEQUENCE [LARGE SCALE GENOMIC DNA]</scope>
    <source>
        <strain evidence="1 2">DSM 43850</strain>
    </source>
</reference>
<evidence type="ECO:0008006" key="3">
    <source>
        <dbReference type="Google" id="ProtNLM"/>
    </source>
</evidence>
<protein>
    <recommendedName>
        <fullName evidence="3">BON domain-containing protein</fullName>
    </recommendedName>
</protein>